<feature type="domain" description="AB hydrolase-1" evidence="1">
    <location>
        <begin position="30"/>
        <end position="272"/>
    </location>
</feature>
<dbReference type="InterPro" id="IPR000073">
    <property type="entry name" value="AB_hydrolase_1"/>
</dbReference>
<organism evidence="2 3">
    <name type="scientific">Pseudonocardia ailaonensis</name>
    <dbReference type="NCBI Taxonomy" id="367279"/>
    <lineage>
        <taxon>Bacteria</taxon>
        <taxon>Bacillati</taxon>
        <taxon>Actinomycetota</taxon>
        <taxon>Actinomycetes</taxon>
        <taxon>Pseudonocardiales</taxon>
        <taxon>Pseudonocardiaceae</taxon>
        <taxon>Pseudonocardia</taxon>
    </lineage>
</organism>
<dbReference type="InterPro" id="IPR000639">
    <property type="entry name" value="Epox_hydrolase-like"/>
</dbReference>
<dbReference type="Proteomes" id="UP001500449">
    <property type="component" value="Unassembled WGS sequence"/>
</dbReference>
<gene>
    <name evidence="2" type="ORF">GCM10009836_33230</name>
</gene>
<dbReference type="RefSeq" id="WP_344417536.1">
    <property type="nucleotide sequence ID" value="NZ_BAAAQK010000009.1"/>
</dbReference>
<dbReference type="SUPFAM" id="SSF53474">
    <property type="entry name" value="alpha/beta-Hydrolases"/>
    <property type="match status" value="1"/>
</dbReference>
<evidence type="ECO:0000313" key="2">
    <source>
        <dbReference type="EMBL" id="GAA1850675.1"/>
    </source>
</evidence>
<dbReference type="PRINTS" id="PR00412">
    <property type="entry name" value="EPOXHYDRLASE"/>
</dbReference>
<dbReference type="InterPro" id="IPR029058">
    <property type="entry name" value="AB_hydrolase_fold"/>
</dbReference>
<proteinExistence type="predicted"/>
<dbReference type="PANTHER" id="PTHR46438">
    <property type="entry name" value="ALPHA/BETA-HYDROLASES SUPERFAMILY PROTEIN"/>
    <property type="match status" value="1"/>
</dbReference>
<protein>
    <submittedName>
        <fullName evidence="2">Alpha/beta fold hydrolase</fullName>
    </submittedName>
</protein>
<keyword evidence="2" id="KW-0378">Hydrolase</keyword>
<name>A0ABN2N3X1_9PSEU</name>
<dbReference type="PANTHER" id="PTHR46438:SF11">
    <property type="entry name" value="LIPASE-RELATED"/>
    <property type="match status" value="1"/>
</dbReference>
<keyword evidence="3" id="KW-1185">Reference proteome</keyword>
<dbReference type="Pfam" id="PF00561">
    <property type="entry name" value="Abhydrolase_1"/>
    <property type="match status" value="1"/>
</dbReference>
<dbReference type="Gene3D" id="3.40.50.1820">
    <property type="entry name" value="alpha/beta hydrolase"/>
    <property type="match status" value="1"/>
</dbReference>
<comment type="caution">
    <text evidence="2">The sequence shown here is derived from an EMBL/GenBank/DDBJ whole genome shotgun (WGS) entry which is preliminary data.</text>
</comment>
<sequence length="287" mass="31652">MTTIDMTATFEQTSRMSAAGLHYHDHGAGPALVLLHGSGPGVTGWTNFADNLDVLGPHFRCLVVDMPGYGGSYIPDELDRPYPALAAPAVLGLLDELGIGKAHFLGNSMGAGVTAQLALLAPERVDRLVLMGPGGVGLSVFGPSPSEGIKRLMDFNDAPSRETLRAWLETMVFDQALLTDELLERRWEQSQRPGAIEWSRRTYDFLYRRTPPANPPVPLWAQSARITAPTLITWGRDDRVLPLDHAILPARLMPNAELHVFPRCGHWAMIERKADFERVVLDFLTRP</sequence>
<reference evidence="2 3" key="1">
    <citation type="journal article" date="2019" name="Int. J. Syst. Evol. Microbiol.">
        <title>The Global Catalogue of Microorganisms (GCM) 10K type strain sequencing project: providing services to taxonomists for standard genome sequencing and annotation.</title>
        <authorList>
            <consortium name="The Broad Institute Genomics Platform"/>
            <consortium name="The Broad Institute Genome Sequencing Center for Infectious Disease"/>
            <person name="Wu L."/>
            <person name="Ma J."/>
        </authorList>
    </citation>
    <scope>NUCLEOTIDE SEQUENCE [LARGE SCALE GENOMIC DNA]</scope>
    <source>
        <strain evidence="2 3">JCM 16009</strain>
    </source>
</reference>
<evidence type="ECO:0000259" key="1">
    <source>
        <dbReference type="Pfam" id="PF00561"/>
    </source>
</evidence>
<evidence type="ECO:0000313" key="3">
    <source>
        <dbReference type="Proteomes" id="UP001500449"/>
    </source>
</evidence>
<accession>A0ABN2N3X1</accession>
<dbReference type="PRINTS" id="PR00111">
    <property type="entry name" value="ABHYDROLASE"/>
</dbReference>
<dbReference type="GO" id="GO:0016787">
    <property type="term" value="F:hydrolase activity"/>
    <property type="evidence" value="ECO:0007669"/>
    <property type="project" value="UniProtKB-KW"/>
</dbReference>
<dbReference type="EMBL" id="BAAAQK010000009">
    <property type="protein sequence ID" value="GAA1850675.1"/>
    <property type="molecule type" value="Genomic_DNA"/>
</dbReference>